<evidence type="ECO:0000313" key="1">
    <source>
        <dbReference type="EMBL" id="NQE32463.1"/>
    </source>
</evidence>
<proteinExistence type="predicted"/>
<dbReference type="InterPro" id="IPR021763">
    <property type="entry name" value="DUF3326"/>
</dbReference>
<dbReference type="Pfam" id="PF11805">
    <property type="entry name" value="DUF3326"/>
    <property type="match status" value="2"/>
</dbReference>
<name>A0ABX2CRB0_9CYAN</name>
<evidence type="ECO:0008006" key="3">
    <source>
        <dbReference type="Google" id="ProtNLM"/>
    </source>
</evidence>
<evidence type="ECO:0000313" key="2">
    <source>
        <dbReference type="Proteomes" id="UP000702425"/>
    </source>
</evidence>
<dbReference type="RefSeq" id="WP_172184569.1">
    <property type="nucleotide sequence ID" value="NZ_CAWPPK010000112.1"/>
</dbReference>
<dbReference type="Proteomes" id="UP000702425">
    <property type="component" value="Unassembled WGS sequence"/>
</dbReference>
<keyword evidence="2" id="KW-1185">Reference proteome</keyword>
<dbReference type="EMBL" id="SRRZ01000002">
    <property type="protein sequence ID" value="NQE32463.1"/>
    <property type="molecule type" value="Genomic_DNA"/>
</dbReference>
<comment type="caution">
    <text evidence="1">The sequence shown here is derived from an EMBL/GenBank/DDBJ whole genome shotgun (WGS) entry which is preliminary data.</text>
</comment>
<sequence length="396" mass="41706">MNRRPLTVVLIVPTGVGASIGGFAGDALPVARAIAQISDTLITHPNVLNGAQLYWPIPNALYVEGYALDKFAAGCWGLQQVHQNRIGLILDAGIEPDLQLRHLQAVDAARATLGLNITDCVLTDSPLQVELRISESGASWGTIGNPDSLLRAAEKLIEQARVEAIAVVARFPDDEGSLALENYRRGKGVDPLAGAEAVISHLIVRTFKIPCAHAPALSALPLDPHLSPRSAAEEIGYTFLPCVLAGLSKAPQFVTPSVGQASCLSQVLGGQDARTQVLGGHLARPTRETFYANRRDFESQDLWADRVDAVVIPATACGGSAILSLSGRSCVQIIAVGDNKTQMQATPEKLGIKALQVNSYLEAIGVLVALRAGISPASLGADISSLPCLSDSTKQI</sequence>
<accession>A0ABX2CRB0</accession>
<reference evidence="1 2" key="1">
    <citation type="journal article" date="2020" name="Sci. Rep.">
        <title>A novel cyanobacterial geosmin producer, revising GeoA distribution and dispersion patterns in Bacteria.</title>
        <authorList>
            <person name="Churro C."/>
            <person name="Semedo-Aguiar A.P."/>
            <person name="Silva A.D."/>
            <person name="Pereira-Leal J.B."/>
            <person name="Leite R.B."/>
        </authorList>
    </citation>
    <scope>NUCLEOTIDE SEQUENCE [LARGE SCALE GENOMIC DNA]</scope>
    <source>
        <strain evidence="1 2">IPMA8</strain>
    </source>
</reference>
<gene>
    <name evidence="1" type="ORF">E5S67_00177</name>
</gene>
<dbReference type="PANTHER" id="PTHR36891:SF1">
    <property type="entry name" value="OS01G0127400 PROTEIN"/>
    <property type="match status" value="1"/>
</dbReference>
<organism evidence="1 2">
    <name type="scientific">Microcoleus asticus IPMA8</name>
    <dbReference type="NCBI Taxonomy" id="2563858"/>
    <lineage>
        <taxon>Bacteria</taxon>
        <taxon>Bacillati</taxon>
        <taxon>Cyanobacteriota</taxon>
        <taxon>Cyanophyceae</taxon>
        <taxon>Oscillatoriophycideae</taxon>
        <taxon>Oscillatoriales</taxon>
        <taxon>Microcoleaceae</taxon>
        <taxon>Microcoleus</taxon>
        <taxon>Microcoleus asticus</taxon>
    </lineage>
</organism>
<protein>
    <recommendedName>
        <fullName evidence="3">DUF3326 domain-containing protein</fullName>
    </recommendedName>
</protein>
<dbReference type="PANTHER" id="PTHR36891">
    <property type="entry name" value="OS01G0127400 PROTEIN"/>
    <property type="match status" value="1"/>
</dbReference>